<proteinExistence type="predicted"/>
<dbReference type="Proteomes" id="UP000054321">
    <property type="component" value="Unassembled WGS sequence"/>
</dbReference>
<feature type="region of interest" description="Disordered" evidence="1">
    <location>
        <begin position="212"/>
        <end position="254"/>
    </location>
</feature>
<keyword evidence="2" id="KW-0472">Membrane</keyword>
<dbReference type="AlphaFoldDB" id="A0A0C3GYR6"/>
<dbReference type="STRING" id="913774.A0A0C3GYR6"/>
<feature type="compositionally biased region" description="Basic and acidic residues" evidence="1">
    <location>
        <begin position="668"/>
        <end position="689"/>
    </location>
</feature>
<dbReference type="InParanoid" id="A0A0C3GYR6"/>
<dbReference type="EMBL" id="KN832887">
    <property type="protein sequence ID" value="KIM95411.1"/>
    <property type="molecule type" value="Genomic_DNA"/>
</dbReference>
<gene>
    <name evidence="3" type="ORF">OIDMADRAFT_34169</name>
</gene>
<reference evidence="4" key="2">
    <citation type="submission" date="2015-01" db="EMBL/GenBank/DDBJ databases">
        <title>Evolutionary Origins and Diversification of the Mycorrhizal Mutualists.</title>
        <authorList>
            <consortium name="DOE Joint Genome Institute"/>
            <consortium name="Mycorrhizal Genomics Consortium"/>
            <person name="Kohler A."/>
            <person name="Kuo A."/>
            <person name="Nagy L.G."/>
            <person name="Floudas D."/>
            <person name="Copeland A."/>
            <person name="Barry K.W."/>
            <person name="Cichocki N."/>
            <person name="Veneault-Fourrey C."/>
            <person name="LaButti K."/>
            <person name="Lindquist E.A."/>
            <person name="Lipzen A."/>
            <person name="Lundell T."/>
            <person name="Morin E."/>
            <person name="Murat C."/>
            <person name="Riley R."/>
            <person name="Ohm R."/>
            <person name="Sun H."/>
            <person name="Tunlid A."/>
            <person name="Henrissat B."/>
            <person name="Grigoriev I.V."/>
            <person name="Hibbett D.S."/>
            <person name="Martin F."/>
        </authorList>
    </citation>
    <scope>NUCLEOTIDE SEQUENCE [LARGE SCALE GENOMIC DNA]</scope>
    <source>
        <strain evidence="4">Zn</strain>
    </source>
</reference>
<dbReference type="OrthoDB" id="341259at2759"/>
<feature type="compositionally biased region" description="Polar residues" evidence="1">
    <location>
        <begin position="16"/>
        <end position="30"/>
    </location>
</feature>
<reference evidence="3 4" key="1">
    <citation type="submission" date="2014-04" db="EMBL/GenBank/DDBJ databases">
        <authorList>
            <consortium name="DOE Joint Genome Institute"/>
            <person name="Kuo A."/>
            <person name="Martino E."/>
            <person name="Perotto S."/>
            <person name="Kohler A."/>
            <person name="Nagy L.G."/>
            <person name="Floudas D."/>
            <person name="Copeland A."/>
            <person name="Barry K.W."/>
            <person name="Cichocki N."/>
            <person name="Veneault-Fourrey C."/>
            <person name="LaButti K."/>
            <person name="Lindquist E.A."/>
            <person name="Lipzen A."/>
            <person name="Lundell T."/>
            <person name="Morin E."/>
            <person name="Murat C."/>
            <person name="Sun H."/>
            <person name="Tunlid A."/>
            <person name="Henrissat B."/>
            <person name="Grigoriev I.V."/>
            <person name="Hibbett D.S."/>
            <person name="Martin F."/>
            <person name="Nordberg H.P."/>
            <person name="Cantor M.N."/>
            <person name="Hua S.X."/>
        </authorList>
    </citation>
    <scope>NUCLEOTIDE SEQUENCE [LARGE SCALE GENOMIC DNA]</scope>
    <source>
        <strain evidence="3 4">Zn</strain>
    </source>
</reference>
<evidence type="ECO:0000256" key="1">
    <source>
        <dbReference type="SAM" id="MobiDB-lite"/>
    </source>
</evidence>
<keyword evidence="4" id="KW-1185">Reference proteome</keyword>
<feature type="region of interest" description="Disordered" evidence="1">
    <location>
        <begin position="16"/>
        <end position="46"/>
    </location>
</feature>
<feature type="region of interest" description="Disordered" evidence="1">
    <location>
        <begin position="664"/>
        <end position="689"/>
    </location>
</feature>
<keyword evidence="2" id="KW-1133">Transmembrane helix</keyword>
<evidence type="ECO:0000256" key="2">
    <source>
        <dbReference type="SAM" id="Phobius"/>
    </source>
</evidence>
<dbReference type="HOGENOM" id="CLU_389837_0_0_1"/>
<keyword evidence="2" id="KW-0812">Transmembrane</keyword>
<protein>
    <submittedName>
        <fullName evidence="3">Uncharacterized protein</fullName>
    </submittedName>
</protein>
<accession>A0A0C3GYR6</accession>
<name>A0A0C3GYR6_OIDMZ</name>
<organism evidence="3 4">
    <name type="scientific">Oidiodendron maius (strain Zn)</name>
    <dbReference type="NCBI Taxonomy" id="913774"/>
    <lineage>
        <taxon>Eukaryota</taxon>
        <taxon>Fungi</taxon>
        <taxon>Dikarya</taxon>
        <taxon>Ascomycota</taxon>
        <taxon>Pezizomycotina</taxon>
        <taxon>Leotiomycetes</taxon>
        <taxon>Leotiomycetes incertae sedis</taxon>
        <taxon>Myxotrichaceae</taxon>
        <taxon>Oidiodendron</taxon>
    </lineage>
</organism>
<sequence>MAYLVTKGPNVSKRLNNQNIILQGQPPRSSTSDEERGNYPSIKQKNNNLERQKDDIAIKVVRPRLLRTLMERSPNLTLNVPRNIPSQLEVWTLAFLGFFIQAAVMVINVVVVYRWKWLRSGSLVASYGYPTWAAGTVCITIGVTFCAKVVETSTETYAAEPRKQDAEFLVVRLQESIDSLDLPAYAIMNNPSNALVRISIQKSAIGKVSQVKSHEAEVDGDRTQVDEKGGEKGGEKERENNDDNEMLEDASNPNASNYGQTTLLLFTIIGTFLTLAGFICLNIGVRELHWSAGILQLGATLLLIGFRAIVRYRVGGNPEPAPTLLDDRFKTSCLVSALQETTCSMIADAYIFPENKPIEKTFFTARRTTTGIKQIREDFRKVGHLNEKDMKSNLASMQARLILASHFEFSKLEVKVMQGWIDKVMENISGQVCKAVEGILDILHMGVAGSFSWNEDMLVVAIEGSKNPKSPKFSRVTLNAVRDEQSKHQVEASTRGYITAILSLTLYYLTRLERPVEIPASREIPKSYWRIIGHCKIHDLENSTETMAKRFGRITSWTRESSGQITGFPQGANSKIFGLRYSSMLQERSSESYQELVILSGCLKLQQIIALDFLASFMLELVEKLILEANALDTMFTPKDPNGDNLLEKLASVLTDNRLCNRPNYVSKARDGSKSNDGSKRSDGSKPDDALATVAPALITLWNCEKMK</sequence>
<evidence type="ECO:0000313" key="4">
    <source>
        <dbReference type="Proteomes" id="UP000054321"/>
    </source>
</evidence>
<feature type="transmembrane region" description="Helical" evidence="2">
    <location>
        <begin position="263"/>
        <end position="284"/>
    </location>
</feature>
<feature type="compositionally biased region" description="Basic and acidic residues" evidence="1">
    <location>
        <begin position="212"/>
        <end position="241"/>
    </location>
</feature>
<feature type="transmembrane region" description="Helical" evidence="2">
    <location>
        <begin position="90"/>
        <end position="113"/>
    </location>
</feature>
<evidence type="ECO:0000313" key="3">
    <source>
        <dbReference type="EMBL" id="KIM95411.1"/>
    </source>
</evidence>
<feature type="transmembrane region" description="Helical" evidence="2">
    <location>
        <begin position="290"/>
        <end position="310"/>
    </location>
</feature>